<dbReference type="InterPro" id="IPR052072">
    <property type="entry name" value="Vascular_dev_regulator"/>
</dbReference>
<reference evidence="2" key="3">
    <citation type="journal article" date="2017" name="Nature">
        <title>Genome sequence of the progenitor of the wheat D genome Aegilops tauschii.</title>
        <authorList>
            <person name="Luo M.C."/>
            <person name="Gu Y.Q."/>
            <person name="Puiu D."/>
            <person name="Wang H."/>
            <person name="Twardziok S.O."/>
            <person name="Deal K.R."/>
            <person name="Huo N."/>
            <person name="Zhu T."/>
            <person name="Wang L."/>
            <person name="Wang Y."/>
            <person name="McGuire P.E."/>
            <person name="Liu S."/>
            <person name="Long H."/>
            <person name="Ramasamy R.K."/>
            <person name="Rodriguez J.C."/>
            <person name="Van S.L."/>
            <person name="Yuan L."/>
            <person name="Wang Z."/>
            <person name="Xia Z."/>
            <person name="Xiao L."/>
            <person name="Anderson O.D."/>
            <person name="Ouyang S."/>
            <person name="Liang Y."/>
            <person name="Zimin A.V."/>
            <person name="Pertea G."/>
            <person name="Qi P."/>
            <person name="Bennetzen J.L."/>
            <person name="Dai X."/>
            <person name="Dawson M.W."/>
            <person name="Muller H.G."/>
            <person name="Kugler K."/>
            <person name="Rivarola-Duarte L."/>
            <person name="Spannagl M."/>
            <person name="Mayer K.F.X."/>
            <person name="Lu F.H."/>
            <person name="Bevan M.W."/>
            <person name="Leroy P."/>
            <person name="Li P."/>
            <person name="You F.M."/>
            <person name="Sun Q."/>
            <person name="Liu Z."/>
            <person name="Lyons E."/>
            <person name="Wicker T."/>
            <person name="Salzberg S.L."/>
            <person name="Devos K.M."/>
            <person name="Dvorak J."/>
        </authorList>
    </citation>
    <scope>NUCLEOTIDE SEQUENCE [LARGE SCALE GENOMIC DNA]</scope>
    <source>
        <strain evidence="2">cv. AL8/78</strain>
    </source>
</reference>
<reference evidence="3" key="2">
    <citation type="journal article" date="2017" name="Nat. Plants">
        <title>The Aegilops tauschii genome reveals multiple impacts of transposons.</title>
        <authorList>
            <person name="Zhao G."/>
            <person name="Zou C."/>
            <person name="Li K."/>
            <person name="Wang K."/>
            <person name="Li T."/>
            <person name="Gao L."/>
            <person name="Zhang X."/>
            <person name="Wang H."/>
            <person name="Yang Z."/>
            <person name="Liu X."/>
            <person name="Jiang W."/>
            <person name="Mao L."/>
            <person name="Kong X."/>
            <person name="Jiao Y."/>
            <person name="Jia J."/>
        </authorList>
    </citation>
    <scope>NUCLEOTIDE SEQUENCE [LARGE SCALE GENOMIC DNA]</scope>
    <source>
        <strain evidence="3">cv. AL8/78</strain>
    </source>
</reference>
<evidence type="ECO:0000313" key="2">
    <source>
        <dbReference type="EnsemblPlants" id="AET1Gv20866900.33"/>
    </source>
</evidence>
<evidence type="ECO:0000313" key="3">
    <source>
        <dbReference type="Proteomes" id="UP000015105"/>
    </source>
</evidence>
<dbReference type="Proteomes" id="UP000015105">
    <property type="component" value="Chromosome 1D"/>
</dbReference>
<dbReference type="PANTHER" id="PTHR16027">
    <property type="entry name" value="DILUTE DOMAIN-CONTAINING PROTEIN YPR089W"/>
    <property type="match status" value="1"/>
</dbReference>
<dbReference type="PANTHER" id="PTHR16027:SF6">
    <property type="entry name" value="DILUTE DOMAIN-CONTAINING PROTEIN"/>
    <property type="match status" value="1"/>
</dbReference>
<feature type="domain" description="Dilute" evidence="1">
    <location>
        <begin position="85"/>
        <end position="328"/>
    </location>
</feature>
<dbReference type="AlphaFoldDB" id="A0A452ZP77"/>
<protein>
    <recommendedName>
        <fullName evidence="1">Dilute domain-containing protein</fullName>
    </recommendedName>
</protein>
<dbReference type="PROSITE" id="PS51126">
    <property type="entry name" value="DILUTE"/>
    <property type="match status" value="1"/>
</dbReference>
<dbReference type="InterPro" id="IPR002710">
    <property type="entry name" value="Dilute_dom"/>
</dbReference>
<evidence type="ECO:0000259" key="1">
    <source>
        <dbReference type="PROSITE" id="PS51126"/>
    </source>
</evidence>
<keyword evidence="3" id="KW-1185">Reference proteome</keyword>
<dbReference type="SMART" id="SM01132">
    <property type="entry name" value="DIL"/>
    <property type="match status" value="1"/>
</dbReference>
<reference evidence="3" key="1">
    <citation type="journal article" date="2014" name="Science">
        <title>Ancient hybridizations among the ancestral genomes of bread wheat.</title>
        <authorList>
            <consortium name="International Wheat Genome Sequencing Consortium,"/>
            <person name="Marcussen T."/>
            <person name="Sandve S.R."/>
            <person name="Heier L."/>
            <person name="Spannagl M."/>
            <person name="Pfeifer M."/>
            <person name="Jakobsen K.S."/>
            <person name="Wulff B.B."/>
            <person name="Steuernagel B."/>
            <person name="Mayer K.F."/>
            <person name="Olsen O.A."/>
        </authorList>
    </citation>
    <scope>NUCLEOTIDE SEQUENCE [LARGE SCALE GENOMIC DNA]</scope>
    <source>
        <strain evidence="3">cv. AL8/78</strain>
    </source>
</reference>
<proteinExistence type="predicted"/>
<organism evidence="2 3">
    <name type="scientific">Aegilops tauschii subsp. strangulata</name>
    <name type="common">Goatgrass</name>
    <dbReference type="NCBI Taxonomy" id="200361"/>
    <lineage>
        <taxon>Eukaryota</taxon>
        <taxon>Viridiplantae</taxon>
        <taxon>Streptophyta</taxon>
        <taxon>Embryophyta</taxon>
        <taxon>Tracheophyta</taxon>
        <taxon>Spermatophyta</taxon>
        <taxon>Magnoliopsida</taxon>
        <taxon>Liliopsida</taxon>
        <taxon>Poales</taxon>
        <taxon>Poaceae</taxon>
        <taxon>BOP clade</taxon>
        <taxon>Pooideae</taxon>
        <taxon>Triticodae</taxon>
        <taxon>Triticeae</taxon>
        <taxon>Triticinae</taxon>
        <taxon>Aegilops</taxon>
    </lineage>
</organism>
<dbReference type="Gramene" id="AET1Gv20866900.33">
    <property type="protein sequence ID" value="AET1Gv20866900.33"/>
    <property type="gene ID" value="AET1Gv20866900"/>
</dbReference>
<name>A0A452ZP77_AEGTS</name>
<reference evidence="2" key="5">
    <citation type="journal article" date="2021" name="G3 (Bethesda)">
        <title>Aegilops tauschii genome assembly Aet v5.0 features greater sequence contiguity and improved annotation.</title>
        <authorList>
            <person name="Wang L."/>
            <person name="Zhu T."/>
            <person name="Rodriguez J.C."/>
            <person name="Deal K.R."/>
            <person name="Dubcovsky J."/>
            <person name="McGuire P.E."/>
            <person name="Lux T."/>
            <person name="Spannagl M."/>
            <person name="Mayer K.F.X."/>
            <person name="Baldrich P."/>
            <person name="Meyers B.C."/>
            <person name="Huo N."/>
            <person name="Gu Y.Q."/>
            <person name="Zhou H."/>
            <person name="Devos K.M."/>
            <person name="Bennetzen J.L."/>
            <person name="Unver T."/>
            <person name="Budak H."/>
            <person name="Gulick P.J."/>
            <person name="Galiba G."/>
            <person name="Kalapos B."/>
            <person name="Nelson D.R."/>
            <person name="Li P."/>
            <person name="You F.M."/>
            <person name="Luo M.C."/>
            <person name="Dvorak J."/>
        </authorList>
    </citation>
    <scope>NUCLEOTIDE SEQUENCE [LARGE SCALE GENOMIC DNA]</scope>
    <source>
        <strain evidence="2">cv. AL8/78</strain>
    </source>
</reference>
<dbReference type="EnsemblPlants" id="AET1Gv20866900.33">
    <property type="protein sequence ID" value="AET1Gv20866900.33"/>
    <property type="gene ID" value="AET1Gv20866900"/>
</dbReference>
<sequence>MTLVEIIWQGSAPDLTIHRDYDTGEKMQRVLLSEGYQPQDDQKLLLKYITQHLGFSGNKPVAALLIYQYLLHSRSFEVTKTGVFDSILQAINSATEAQYDTRSLAYWLSNLSTLSVLLQRSFRTARTATSVPYRRKMSYDRIYQANQASGLAYLSGQLLDEPGASHQIDAKYPALLFKQQLVDLIEKVYGLISDKLKKELNPLLELCIQDPRTSQAKASVTSAGLGQHNQLTHWLGIVKILNSYLYLLIANHVPTILVHKLLTQIFSMVNVQLFNRLLLRRECCSFSNGEHIRAGLAQLKHWCNDVAQELADSAWEALRHIRQAADFL</sequence>
<reference evidence="2" key="4">
    <citation type="submission" date="2019-03" db="UniProtKB">
        <authorList>
            <consortium name="EnsemblPlants"/>
        </authorList>
    </citation>
    <scope>IDENTIFICATION</scope>
</reference>
<dbReference type="Pfam" id="PF01843">
    <property type="entry name" value="DIL"/>
    <property type="match status" value="1"/>
</dbReference>
<accession>A0A452ZP77</accession>